<sequence>MIKHPYCLVTRPVSPGGLPVTCWQLIEKGDAFLNKRGENVFVYGVNSIDNETMVITDEKTNEKYTLTSDHDCRNFNVYWKSDEEFETVRK</sequence>
<evidence type="ECO:0000313" key="2">
    <source>
        <dbReference type="Proteomes" id="UP000203408"/>
    </source>
</evidence>
<evidence type="ECO:0000313" key="1">
    <source>
        <dbReference type="EMBL" id="AKU44434.1"/>
    </source>
</evidence>
<dbReference type="RefSeq" id="YP_009194374.1">
    <property type="nucleotide sequence ID" value="NC_028750.1"/>
</dbReference>
<organism evidence="1 2">
    <name type="scientific">Klebsiella phage Matisse</name>
    <dbReference type="NCBI Taxonomy" id="1675607"/>
    <lineage>
        <taxon>Viruses</taxon>
        <taxon>Duplodnaviria</taxon>
        <taxon>Heunggongvirae</taxon>
        <taxon>Uroviricota</taxon>
        <taxon>Caudoviricetes</taxon>
        <taxon>Pantevenvirales</taxon>
        <taxon>Straboviridae</taxon>
        <taxon>Slopekvirus</taxon>
        <taxon>Slopekvirus matisse</taxon>
    </lineage>
</organism>
<keyword evidence="2" id="KW-1185">Reference proteome</keyword>
<dbReference type="KEGG" id="vg:26613313"/>
<dbReference type="EMBL" id="KT001918">
    <property type="protein sequence ID" value="AKU44434.1"/>
    <property type="molecule type" value="Genomic_DNA"/>
</dbReference>
<reference evidence="1 2" key="1">
    <citation type="journal article" date="2015" name="Genome Announc.">
        <title>Complete Genome Sequence of Carbapenemase-Producing Klebsiella pneumoniae Myophage Matisse.</title>
        <authorList>
            <person name="Provasek V.E."/>
            <person name="Lessor L.E."/>
            <person name="Cahill J.L."/>
            <person name="Rasche E.S."/>
            <person name="Kuty Everett G.F."/>
        </authorList>
    </citation>
    <scope>NUCLEOTIDE SEQUENCE [LARGE SCALE GENOMIC DNA]</scope>
</reference>
<name>A0A0K1LPT1_9CAUD</name>
<dbReference type="GeneID" id="26613313"/>
<protein>
    <submittedName>
        <fullName evidence="1">Uncharacterized protein</fullName>
    </submittedName>
</protein>
<accession>A0A0K1LPT1</accession>
<gene>
    <name evidence="1" type="ORF">CPT_Matisse130</name>
</gene>
<proteinExistence type="predicted"/>
<dbReference type="Proteomes" id="UP000203408">
    <property type="component" value="Segment"/>
</dbReference>